<sequence length="60" mass="7046">MFAKPDEYLKMTHRHTSLGSCSLHKHIKIGLHFWAGTACTVTLVRFKQTCKTVWHFWCLL</sequence>
<reference evidence="1" key="1">
    <citation type="submission" date="2014-11" db="EMBL/GenBank/DDBJ databases">
        <authorList>
            <person name="Amaro Gonzalez C."/>
        </authorList>
    </citation>
    <scope>NUCLEOTIDE SEQUENCE</scope>
</reference>
<reference evidence="1" key="2">
    <citation type="journal article" date="2015" name="Fish Shellfish Immunol.">
        <title>Early steps in the European eel (Anguilla anguilla)-Vibrio vulnificus interaction in the gills: Role of the RtxA13 toxin.</title>
        <authorList>
            <person name="Callol A."/>
            <person name="Pajuelo D."/>
            <person name="Ebbesson L."/>
            <person name="Teles M."/>
            <person name="MacKenzie S."/>
            <person name="Amaro C."/>
        </authorList>
    </citation>
    <scope>NUCLEOTIDE SEQUENCE</scope>
</reference>
<evidence type="ECO:0000313" key="1">
    <source>
        <dbReference type="EMBL" id="JAI04263.1"/>
    </source>
</evidence>
<dbReference type="EMBL" id="GBXM01004315">
    <property type="protein sequence ID" value="JAI04263.1"/>
    <property type="molecule type" value="Transcribed_RNA"/>
</dbReference>
<protein>
    <submittedName>
        <fullName evidence="1">Uncharacterized protein</fullName>
    </submittedName>
</protein>
<dbReference type="AlphaFoldDB" id="A0A0E9XNG4"/>
<name>A0A0E9XNG4_ANGAN</name>
<proteinExistence type="predicted"/>
<accession>A0A0E9XNG4</accession>
<organism evidence="1">
    <name type="scientific">Anguilla anguilla</name>
    <name type="common">European freshwater eel</name>
    <name type="synonym">Muraena anguilla</name>
    <dbReference type="NCBI Taxonomy" id="7936"/>
    <lineage>
        <taxon>Eukaryota</taxon>
        <taxon>Metazoa</taxon>
        <taxon>Chordata</taxon>
        <taxon>Craniata</taxon>
        <taxon>Vertebrata</taxon>
        <taxon>Euteleostomi</taxon>
        <taxon>Actinopterygii</taxon>
        <taxon>Neopterygii</taxon>
        <taxon>Teleostei</taxon>
        <taxon>Anguilliformes</taxon>
        <taxon>Anguillidae</taxon>
        <taxon>Anguilla</taxon>
    </lineage>
</organism>